<dbReference type="InterPro" id="IPR017847">
    <property type="entry name" value="T6SS_RhsGE_Vgr_subset"/>
</dbReference>
<dbReference type="InterPro" id="IPR050708">
    <property type="entry name" value="T6SS_VgrG/RHS"/>
</dbReference>
<protein>
    <submittedName>
        <fullName evidence="6">Actin cross-linking toxin VgrG1</fullName>
        <ecNumber evidence="6">6.3.2.-</ecNumber>
    </submittedName>
</protein>
<dbReference type="Gene3D" id="2.30.110.50">
    <property type="match status" value="1"/>
</dbReference>
<keyword evidence="6" id="KW-0436">Ligase</keyword>
<dbReference type="PANTHER" id="PTHR32305:SF15">
    <property type="entry name" value="PROTEIN RHSA-RELATED"/>
    <property type="match status" value="1"/>
</dbReference>
<dbReference type="Gene3D" id="3.55.50.10">
    <property type="entry name" value="Baseplate protein-like domains"/>
    <property type="match status" value="1"/>
</dbReference>
<name>A0A5E7F7B8_PSEFL</name>
<dbReference type="GO" id="GO:0005576">
    <property type="term" value="C:extracellular region"/>
    <property type="evidence" value="ECO:0007669"/>
    <property type="project" value="UniProtKB-SubCell"/>
</dbReference>
<dbReference type="NCBIfam" id="TIGR03361">
    <property type="entry name" value="VI_Rhs_Vgr"/>
    <property type="match status" value="1"/>
</dbReference>
<dbReference type="InterPro" id="IPR006533">
    <property type="entry name" value="T6SS_Vgr_RhsGE"/>
</dbReference>
<comment type="subcellular location">
    <subcellularLocation>
        <location evidence="1">Secreted</location>
    </subcellularLocation>
</comment>
<evidence type="ECO:0000256" key="2">
    <source>
        <dbReference type="ARBA" id="ARBA00005558"/>
    </source>
</evidence>
<dbReference type="InterPro" id="IPR006531">
    <property type="entry name" value="Gp5/Vgr_OB"/>
</dbReference>
<dbReference type="SUPFAM" id="SSF69279">
    <property type="entry name" value="Phage tail proteins"/>
    <property type="match status" value="2"/>
</dbReference>
<dbReference type="NCBIfam" id="TIGR01646">
    <property type="entry name" value="vgr_GE"/>
    <property type="match status" value="1"/>
</dbReference>
<gene>
    <name evidence="6" type="primary">vgrG1_9</name>
    <name evidence="6" type="ORF">PS718_05299</name>
</gene>
<accession>A0A5E7F7B8</accession>
<evidence type="ECO:0000259" key="5">
    <source>
        <dbReference type="Pfam" id="PF22178"/>
    </source>
</evidence>
<dbReference type="PANTHER" id="PTHR32305">
    <property type="match status" value="1"/>
</dbReference>
<dbReference type="Pfam" id="PF05954">
    <property type="entry name" value="Phage_GPD"/>
    <property type="match status" value="1"/>
</dbReference>
<evidence type="ECO:0000313" key="7">
    <source>
        <dbReference type="Proteomes" id="UP000325375"/>
    </source>
</evidence>
<organism evidence="6 7">
    <name type="scientific">Pseudomonas fluorescens</name>
    <dbReference type="NCBI Taxonomy" id="294"/>
    <lineage>
        <taxon>Bacteria</taxon>
        <taxon>Pseudomonadati</taxon>
        <taxon>Pseudomonadota</taxon>
        <taxon>Gammaproteobacteria</taxon>
        <taxon>Pseudomonadales</taxon>
        <taxon>Pseudomonadaceae</taxon>
        <taxon>Pseudomonas</taxon>
    </lineage>
</organism>
<evidence type="ECO:0000259" key="4">
    <source>
        <dbReference type="Pfam" id="PF04717"/>
    </source>
</evidence>
<dbReference type="RefSeq" id="WP_150605312.1">
    <property type="nucleotide sequence ID" value="NZ_CABVHX010000034.1"/>
</dbReference>
<keyword evidence="3" id="KW-0964">Secreted</keyword>
<dbReference type="InterPro" id="IPR037026">
    <property type="entry name" value="Vgr_OB-fold_dom_sf"/>
</dbReference>
<dbReference type="GO" id="GO:0016874">
    <property type="term" value="F:ligase activity"/>
    <property type="evidence" value="ECO:0007669"/>
    <property type="project" value="UniProtKB-KW"/>
</dbReference>
<evidence type="ECO:0000313" key="6">
    <source>
        <dbReference type="EMBL" id="VVO35069.1"/>
    </source>
</evidence>
<dbReference type="InterPro" id="IPR054030">
    <property type="entry name" value="Gp5_Vgr_C"/>
</dbReference>
<proteinExistence type="inferred from homology"/>
<dbReference type="Proteomes" id="UP000325375">
    <property type="component" value="Unassembled WGS sequence"/>
</dbReference>
<dbReference type="Gene3D" id="4.10.220.110">
    <property type="match status" value="1"/>
</dbReference>
<feature type="domain" description="Gp5/Type VI secretion system Vgr protein OB-fold" evidence="4">
    <location>
        <begin position="386"/>
        <end position="453"/>
    </location>
</feature>
<comment type="similarity">
    <text evidence="2">Belongs to the VgrG protein family.</text>
</comment>
<dbReference type="AlphaFoldDB" id="A0A5E7F7B8"/>
<reference evidence="6 7" key="1">
    <citation type="submission" date="2019-09" db="EMBL/GenBank/DDBJ databases">
        <authorList>
            <person name="Chandra G."/>
            <person name="Truman W A."/>
        </authorList>
    </citation>
    <scope>NUCLEOTIDE SEQUENCE [LARGE SCALE GENOMIC DNA]</scope>
    <source>
        <strain evidence="6">PS718</strain>
    </source>
</reference>
<feature type="domain" description="Gp5/Type VI secretion system Vgr C-terminal trimerisation" evidence="5">
    <location>
        <begin position="471"/>
        <end position="571"/>
    </location>
</feature>
<dbReference type="Pfam" id="PF22178">
    <property type="entry name" value="Gp5_trimer_C"/>
    <property type="match status" value="1"/>
</dbReference>
<evidence type="ECO:0000256" key="3">
    <source>
        <dbReference type="ARBA" id="ARBA00022525"/>
    </source>
</evidence>
<dbReference type="SUPFAM" id="SSF69255">
    <property type="entry name" value="gp5 N-terminal domain-like"/>
    <property type="match status" value="1"/>
</dbReference>
<dbReference type="Gene3D" id="2.40.50.230">
    <property type="entry name" value="Gp5 N-terminal domain"/>
    <property type="match status" value="1"/>
</dbReference>
<dbReference type="Pfam" id="PF04717">
    <property type="entry name" value="Phage_base_V"/>
    <property type="match status" value="1"/>
</dbReference>
<evidence type="ECO:0000256" key="1">
    <source>
        <dbReference type="ARBA" id="ARBA00004613"/>
    </source>
</evidence>
<dbReference type="EC" id="6.3.2.-" evidence="6"/>
<sequence length="667" mass="75157">MFGASTPVVFRLDIEGFPHDLQVYEFLAREALNQTYEVELELVSKRRDLDLESLLHRPAFLSFCPEGSGIHGQVYRVAQGDSGTRLTRYQIALVPHLAYLAHRHNQRIFQHQSVPQIIAQVLSDHGMQADAWRFQLSFKYLPREYCVQFDESDLHFIQRLCEEEGLHFHFQHSRDGHLLVFGDDQTVFPTPDTPTAYAPGSGMVADNPVIDRFKVRLETRTTHVSRRDYHFETPKVQLDAQAKETLLPVLEDYRFPGQFSQREHGKHLSQRALERHRADYRQGHGRSDQSLMRSGSFVDMSEHPRADCNGLWLLTRVEHTGRQPQVLEESASDADADDGFKQGYRNHFVATPWEVIFRPALKHPKPRMTGNQHGVVTGPPGQEIYNDRYGRVKIQLLWDREGQFNEQSSCWLRVATSWAHDQYGSVQTPRVGMEVLVGFTEGDPDKPFVLGCLPNAVTPVPLDLPAEQTRSIWRSQSTPGGGGYNELRIEDKKGAEEIAIRAQRDFVQRVLNDQRVQVDNQRTVVVGGIASHELHSDEHHLTHGNRLTELKQDDHLWVQGDRHIRVASQRLSAGQQIHLGAGEQVVIDGGTHVTIKAGGHWLTLGPEGIYSSVPIVQGGAPALGMAAQPLVPGALPLLQAAFDPVQQRHALISTRASRCLICEAARA</sequence>
<dbReference type="SUPFAM" id="SSF69349">
    <property type="entry name" value="Phage fibre proteins"/>
    <property type="match status" value="1"/>
</dbReference>
<dbReference type="EMBL" id="CABVHX010000034">
    <property type="protein sequence ID" value="VVO35069.1"/>
    <property type="molecule type" value="Genomic_DNA"/>
</dbReference>